<dbReference type="RefSeq" id="WP_386804840.1">
    <property type="nucleotide sequence ID" value="NZ_JBHTMU010000029.1"/>
</dbReference>
<dbReference type="EMBL" id="JBHTMU010000029">
    <property type="protein sequence ID" value="MFD1343681.1"/>
    <property type="molecule type" value="Genomic_DNA"/>
</dbReference>
<sequence>MVDRDDAGTVSRQEAVQPSLWDRLVDDLPGLRGEADALSRELAADLGDAAAVEALVAGGARAVEALEDADDDLRQRAHRLVRISQRERRLAEGGVVVTPDVLREAVRRDIEMLFNVERMEAEYLLTDRERLDVESPEALLADYPEVRRSVLNYGVPSFSGRNSADFDKDALSRELKEVLAVFEPRLKRDSIRVRIITREKTGMRIEIDGVLMLSPVPERLRLSTTIDLDSGRAATRLEER</sequence>
<evidence type="ECO:0000313" key="2">
    <source>
        <dbReference type="EMBL" id="MFD1343681.1"/>
    </source>
</evidence>
<feature type="domain" description="IraD/Gp25-like" evidence="1">
    <location>
        <begin position="102"/>
        <end position="214"/>
    </location>
</feature>
<dbReference type="NCBIfam" id="TIGR03357">
    <property type="entry name" value="VI_zyme"/>
    <property type="match status" value="1"/>
</dbReference>
<evidence type="ECO:0000313" key="3">
    <source>
        <dbReference type="Proteomes" id="UP001597135"/>
    </source>
</evidence>
<accession>A0ABW3ZKS6</accession>
<dbReference type="SUPFAM" id="SSF160719">
    <property type="entry name" value="gpW/gp25-like"/>
    <property type="match status" value="1"/>
</dbReference>
<dbReference type="PANTHER" id="PTHR38595">
    <property type="entry name" value="CYTOPLASMIC PROTEIN-RELATED"/>
    <property type="match status" value="1"/>
</dbReference>
<dbReference type="InterPro" id="IPR007048">
    <property type="entry name" value="IraD/Gp25-like"/>
</dbReference>
<keyword evidence="3" id="KW-1185">Reference proteome</keyword>
<evidence type="ECO:0000259" key="1">
    <source>
        <dbReference type="Pfam" id="PF04965"/>
    </source>
</evidence>
<reference evidence="3" key="1">
    <citation type="journal article" date="2019" name="Int. J. Syst. Evol. Microbiol.">
        <title>The Global Catalogue of Microorganisms (GCM) 10K type strain sequencing project: providing services to taxonomists for standard genome sequencing and annotation.</title>
        <authorList>
            <consortium name="The Broad Institute Genomics Platform"/>
            <consortium name="The Broad Institute Genome Sequencing Center for Infectious Disease"/>
            <person name="Wu L."/>
            <person name="Ma J."/>
        </authorList>
    </citation>
    <scope>NUCLEOTIDE SEQUENCE [LARGE SCALE GENOMIC DNA]</scope>
    <source>
        <strain evidence="3">CCUG 62953</strain>
    </source>
</reference>
<organism evidence="2 3">
    <name type="scientific">Litorisediminicola beolgyonensis</name>
    <dbReference type="NCBI Taxonomy" id="1173614"/>
    <lineage>
        <taxon>Bacteria</taxon>
        <taxon>Pseudomonadati</taxon>
        <taxon>Pseudomonadota</taxon>
        <taxon>Alphaproteobacteria</taxon>
        <taxon>Rhodobacterales</taxon>
        <taxon>Paracoccaceae</taxon>
        <taxon>Litorisediminicola</taxon>
    </lineage>
</organism>
<dbReference type="Proteomes" id="UP001597135">
    <property type="component" value="Unassembled WGS sequence"/>
</dbReference>
<proteinExistence type="predicted"/>
<name>A0ABW3ZKS6_9RHOB</name>
<dbReference type="Pfam" id="PF04965">
    <property type="entry name" value="GPW_gp25"/>
    <property type="match status" value="1"/>
</dbReference>
<protein>
    <submittedName>
        <fullName evidence="2">Type VI secretion system baseplate subunit TssE</fullName>
    </submittedName>
</protein>
<dbReference type="PANTHER" id="PTHR38595:SF1">
    <property type="entry name" value="TYPE VI SECRETION SYSTEM COMPONENT TSSE1"/>
    <property type="match status" value="1"/>
</dbReference>
<dbReference type="InterPro" id="IPR053176">
    <property type="entry name" value="T6SS_TssE1-like"/>
</dbReference>
<comment type="caution">
    <text evidence="2">The sequence shown here is derived from an EMBL/GenBank/DDBJ whole genome shotgun (WGS) entry which is preliminary data.</text>
</comment>
<dbReference type="InterPro" id="IPR017737">
    <property type="entry name" value="TssE1-like"/>
</dbReference>
<gene>
    <name evidence="2" type="primary">tssE</name>
    <name evidence="2" type="ORF">ACFQ4E_14725</name>
</gene>